<feature type="compositionally biased region" description="Acidic residues" evidence="6">
    <location>
        <begin position="259"/>
        <end position="272"/>
    </location>
</feature>
<evidence type="ECO:0000256" key="4">
    <source>
        <dbReference type="ARBA" id="ARBA00023242"/>
    </source>
</evidence>
<evidence type="ECO:0000256" key="3">
    <source>
        <dbReference type="ARBA" id="ARBA00022517"/>
    </source>
</evidence>
<gene>
    <name evidence="7" type="ORF">CGI_10024367</name>
</gene>
<feature type="compositionally biased region" description="Basic and acidic residues" evidence="6">
    <location>
        <begin position="107"/>
        <end position="132"/>
    </location>
</feature>
<dbReference type="PANTHER" id="PTHR14211:SF7">
    <property type="entry name" value="RIBOSOME BIOGENESIS PROTEIN NOP53"/>
    <property type="match status" value="1"/>
</dbReference>
<evidence type="ECO:0000256" key="1">
    <source>
        <dbReference type="ARBA" id="ARBA00008838"/>
    </source>
</evidence>
<keyword evidence="4 5" id="KW-0539">Nucleus</keyword>
<dbReference type="GO" id="GO:0008097">
    <property type="term" value="F:5S rRNA binding"/>
    <property type="evidence" value="ECO:0007669"/>
    <property type="project" value="TreeGrafter"/>
</dbReference>
<organism evidence="7">
    <name type="scientific">Magallana gigas</name>
    <name type="common">Pacific oyster</name>
    <name type="synonym">Crassostrea gigas</name>
    <dbReference type="NCBI Taxonomy" id="29159"/>
    <lineage>
        <taxon>Eukaryota</taxon>
        <taxon>Metazoa</taxon>
        <taxon>Spiralia</taxon>
        <taxon>Lophotrochozoa</taxon>
        <taxon>Mollusca</taxon>
        <taxon>Bivalvia</taxon>
        <taxon>Autobranchia</taxon>
        <taxon>Pteriomorphia</taxon>
        <taxon>Ostreida</taxon>
        <taxon>Ostreoidea</taxon>
        <taxon>Ostreidae</taxon>
        <taxon>Magallana</taxon>
    </lineage>
</organism>
<dbReference type="AlphaFoldDB" id="K1PKM4"/>
<feature type="region of interest" description="Disordered" evidence="6">
    <location>
        <begin position="332"/>
        <end position="351"/>
    </location>
</feature>
<dbReference type="PIRSF" id="PIRSF017302">
    <property type="entry name" value="Gltscr2"/>
    <property type="match status" value="1"/>
</dbReference>
<feature type="compositionally biased region" description="Basic residues" evidence="6">
    <location>
        <begin position="97"/>
        <end position="106"/>
    </location>
</feature>
<evidence type="ECO:0000256" key="2">
    <source>
        <dbReference type="ARBA" id="ARBA00018339"/>
    </source>
</evidence>
<comment type="function">
    <text evidence="5">May play a role in ribosome biogenesis.</text>
</comment>
<dbReference type="FunCoup" id="K1PKM4">
    <property type="interactions" value="1083"/>
</dbReference>
<name>K1PKM4_MAGGI</name>
<feature type="compositionally biased region" description="Basic and acidic residues" evidence="6">
    <location>
        <begin position="332"/>
        <end position="346"/>
    </location>
</feature>
<feature type="region of interest" description="Disordered" evidence="6">
    <location>
        <begin position="169"/>
        <end position="200"/>
    </location>
</feature>
<evidence type="ECO:0000256" key="5">
    <source>
        <dbReference type="PIRNR" id="PIRNR017302"/>
    </source>
</evidence>
<dbReference type="HOGENOM" id="CLU_035888_0_1_1"/>
<comment type="similarity">
    <text evidence="1 5">Belongs to the NOP53 family.</text>
</comment>
<dbReference type="InParanoid" id="K1PKM4"/>
<dbReference type="PANTHER" id="PTHR14211">
    <property type="entry name" value="GLIOMA SUPPRESSOR CANDIDATE REGION GENE 2"/>
    <property type="match status" value="1"/>
</dbReference>
<evidence type="ECO:0000313" key="7">
    <source>
        <dbReference type="EMBL" id="EKC24582.1"/>
    </source>
</evidence>
<feature type="region of interest" description="Disordered" evidence="6">
    <location>
        <begin position="246"/>
        <end position="318"/>
    </location>
</feature>
<dbReference type="GO" id="GO:0000027">
    <property type="term" value="P:ribosomal large subunit assembly"/>
    <property type="evidence" value="ECO:0007669"/>
    <property type="project" value="UniProtKB-UniRule"/>
</dbReference>
<dbReference type="Pfam" id="PF07767">
    <property type="entry name" value="Nop53"/>
    <property type="match status" value="1"/>
</dbReference>
<dbReference type="GO" id="GO:0006364">
    <property type="term" value="P:rRNA processing"/>
    <property type="evidence" value="ECO:0007669"/>
    <property type="project" value="TreeGrafter"/>
</dbReference>
<feature type="region of interest" description="Disordered" evidence="6">
    <location>
        <begin position="58"/>
        <end position="78"/>
    </location>
</feature>
<sequence>MEANVPRKKSRLAKNKKKAWRKVDITDVEEFLEDERLQERTGGLVAEKLDAELFTLERKAPATATEEPVPKKKRRKEPKVLKCYSHLMPDPKIKLARKPQPSRKVKDKQAPHIKEKVLSGVKTQKELKAEDQRKLVQEKRLKKDRTKGSIVVASYNLWDDEPKKPVDPFAKPLVKRPKRKAPSDLPAVQVPHPGASYNPDYEDYQELLSKAHEVEEKKLLEEKKLQKFEEEIKKVDPKTLERTWLSEMSEGIKDKEELKEEEEDGDDAINAEDLDRISVNPPVRRESKKTRTQRNKEKKKKMQEKLKAQGKMDKTKANEIFRLKSMKAELDEREADLQRKAQERRQKWQSQGLQTRKLGRLKFEEPLLEIKLSGELEGSLRKLKPEGNLFVDRMKSFEKRNIMEPRQEAKKYRKYKRKTVIKRSHKVTDECWFLKCSIVSTGGVVKIKQQAEK</sequence>
<accession>K1PKM4</accession>
<keyword evidence="3 5" id="KW-0690">Ribosome biogenesis</keyword>
<proteinExistence type="inferred from homology"/>
<feature type="compositionally biased region" description="Basic and acidic residues" evidence="6">
    <location>
        <begin position="303"/>
        <end position="318"/>
    </location>
</feature>
<reference evidence="7" key="1">
    <citation type="journal article" date="2012" name="Nature">
        <title>The oyster genome reveals stress adaptation and complexity of shell formation.</title>
        <authorList>
            <person name="Zhang G."/>
            <person name="Fang X."/>
            <person name="Guo X."/>
            <person name="Li L."/>
            <person name="Luo R."/>
            <person name="Xu F."/>
            <person name="Yang P."/>
            <person name="Zhang L."/>
            <person name="Wang X."/>
            <person name="Qi H."/>
            <person name="Xiong Z."/>
            <person name="Que H."/>
            <person name="Xie Y."/>
            <person name="Holland P.W."/>
            <person name="Paps J."/>
            <person name="Zhu Y."/>
            <person name="Wu F."/>
            <person name="Chen Y."/>
            <person name="Wang J."/>
            <person name="Peng C."/>
            <person name="Meng J."/>
            <person name="Yang L."/>
            <person name="Liu J."/>
            <person name="Wen B."/>
            <person name="Zhang N."/>
            <person name="Huang Z."/>
            <person name="Zhu Q."/>
            <person name="Feng Y."/>
            <person name="Mount A."/>
            <person name="Hedgecock D."/>
            <person name="Xu Z."/>
            <person name="Liu Y."/>
            <person name="Domazet-Loso T."/>
            <person name="Du Y."/>
            <person name="Sun X."/>
            <person name="Zhang S."/>
            <person name="Liu B."/>
            <person name="Cheng P."/>
            <person name="Jiang X."/>
            <person name="Li J."/>
            <person name="Fan D."/>
            <person name="Wang W."/>
            <person name="Fu W."/>
            <person name="Wang T."/>
            <person name="Wang B."/>
            <person name="Zhang J."/>
            <person name="Peng Z."/>
            <person name="Li Y."/>
            <person name="Li N."/>
            <person name="Wang J."/>
            <person name="Chen M."/>
            <person name="He Y."/>
            <person name="Tan F."/>
            <person name="Song X."/>
            <person name="Zheng Q."/>
            <person name="Huang R."/>
            <person name="Yang H."/>
            <person name="Du X."/>
            <person name="Chen L."/>
            <person name="Yang M."/>
            <person name="Gaffney P.M."/>
            <person name="Wang S."/>
            <person name="Luo L."/>
            <person name="She Z."/>
            <person name="Ming Y."/>
            <person name="Huang W."/>
            <person name="Zhang S."/>
            <person name="Huang B."/>
            <person name="Zhang Y."/>
            <person name="Qu T."/>
            <person name="Ni P."/>
            <person name="Miao G."/>
            <person name="Wang J."/>
            <person name="Wang Q."/>
            <person name="Steinberg C.E."/>
            <person name="Wang H."/>
            <person name="Li N."/>
            <person name="Qian L."/>
            <person name="Zhang G."/>
            <person name="Li Y."/>
            <person name="Yang H."/>
            <person name="Liu X."/>
            <person name="Wang J."/>
            <person name="Yin Y."/>
            <person name="Wang J."/>
        </authorList>
    </citation>
    <scope>NUCLEOTIDE SEQUENCE [LARGE SCALE GENOMIC DNA]</scope>
    <source>
        <strain evidence="7">05x7-T-G4-1.051#20</strain>
    </source>
</reference>
<feature type="region of interest" description="Disordered" evidence="6">
    <location>
        <begin position="97"/>
        <end position="132"/>
    </location>
</feature>
<dbReference type="EMBL" id="JH817706">
    <property type="protein sequence ID" value="EKC24582.1"/>
    <property type="molecule type" value="Genomic_DNA"/>
</dbReference>
<protein>
    <recommendedName>
        <fullName evidence="2 5">Ribosome biogenesis protein NOP53</fullName>
    </recommendedName>
</protein>
<comment type="subcellular location">
    <subcellularLocation>
        <location evidence="5">Nucleus</location>
        <location evidence="5">Nucleolus</location>
    </subcellularLocation>
    <subcellularLocation>
        <location evidence="5">Nucleus</location>
        <location evidence="5">Nucleoplasm</location>
    </subcellularLocation>
</comment>
<dbReference type="GO" id="GO:0005654">
    <property type="term" value="C:nucleoplasm"/>
    <property type="evidence" value="ECO:0007669"/>
    <property type="project" value="UniProtKB-SubCell"/>
</dbReference>
<dbReference type="InterPro" id="IPR011687">
    <property type="entry name" value="Nop53/GLTSCR2"/>
</dbReference>
<feature type="compositionally biased region" description="Basic residues" evidence="6">
    <location>
        <begin position="286"/>
        <end position="302"/>
    </location>
</feature>
<dbReference type="GO" id="GO:0005730">
    <property type="term" value="C:nucleolus"/>
    <property type="evidence" value="ECO:0007669"/>
    <property type="project" value="UniProtKB-SubCell"/>
</dbReference>
<evidence type="ECO:0000256" key="6">
    <source>
        <dbReference type="SAM" id="MobiDB-lite"/>
    </source>
</evidence>